<dbReference type="PANTHER" id="PTHR43213:SF5">
    <property type="entry name" value="BIFUNCTIONAL DTTP_UTP PYROPHOSPHATASE_METHYLTRANSFERASE PROTEIN-RELATED"/>
    <property type="match status" value="1"/>
</dbReference>
<keyword evidence="4" id="KW-0963">Cytoplasm</keyword>
<evidence type="ECO:0000256" key="3">
    <source>
        <dbReference type="ARBA" id="ARBA00023080"/>
    </source>
</evidence>
<dbReference type="NCBIfam" id="TIGR00172">
    <property type="entry name" value="maf"/>
    <property type="match status" value="1"/>
</dbReference>
<comment type="catalytic activity">
    <reaction evidence="4">
        <text>dTTP + H2O = dTMP + diphosphate + H(+)</text>
        <dbReference type="Rhea" id="RHEA:28534"/>
        <dbReference type="ChEBI" id="CHEBI:15377"/>
        <dbReference type="ChEBI" id="CHEBI:15378"/>
        <dbReference type="ChEBI" id="CHEBI:33019"/>
        <dbReference type="ChEBI" id="CHEBI:37568"/>
        <dbReference type="ChEBI" id="CHEBI:63528"/>
        <dbReference type="EC" id="3.6.1.9"/>
    </reaction>
</comment>
<evidence type="ECO:0000313" key="5">
    <source>
        <dbReference type="EMBL" id="KOH42829.1"/>
    </source>
</evidence>
<dbReference type="PIRSF" id="PIRSF006305">
    <property type="entry name" value="Maf"/>
    <property type="match status" value="1"/>
</dbReference>
<feature type="site" description="Important for substrate specificity" evidence="4">
    <location>
        <position position="160"/>
    </location>
</feature>
<dbReference type="GO" id="GO:0036221">
    <property type="term" value="F:UTP diphosphatase activity"/>
    <property type="evidence" value="ECO:0007669"/>
    <property type="project" value="RHEA"/>
</dbReference>
<dbReference type="AlphaFoldDB" id="A0A0L8V345"/>
<dbReference type="SUPFAM" id="SSF52972">
    <property type="entry name" value="ITPase-like"/>
    <property type="match status" value="1"/>
</dbReference>
<dbReference type="InterPro" id="IPR029001">
    <property type="entry name" value="ITPase-like_fam"/>
</dbReference>
<organism evidence="5 6">
    <name type="scientific">Sunxiuqinia dokdonensis</name>
    <dbReference type="NCBI Taxonomy" id="1409788"/>
    <lineage>
        <taxon>Bacteria</taxon>
        <taxon>Pseudomonadati</taxon>
        <taxon>Bacteroidota</taxon>
        <taxon>Bacteroidia</taxon>
        <taxon>Marinilabiliales</taxon>
        <taxon>Prolixibacteraceae</taxon>
        <taxon>Sunxiuqinia</taxon>
    </lineage>
</organism>
<accession>A0A0L8V345</accession>
<protein>
    <recommendedName>
        <fullName evidence="4">dTTP/UTP pyrophosphatase</fullName>
        <shortName evidence="4">dTTPase/UTPase</shortName>
        <ecNumber evidence="4">3.6.1.9</ecNumber>
    </recommendedName>
    <alternativeName>
        <fullName evidence="4">Nucleoside triphosphate pyrophosphatase</fullName>
    </alternativeName>
    <alternativeName>
        <fullName evidence="4">Nucleotide pyrophosphatase</fullName>
        <shortName evidence="4">Nucleotide PPase</shortName>
    </alternativeName>
</protein>
<dbReference type="HAMAP" id="MF_00528">
    <property type="entry name" value="Maf"/>
    <property type="match status" value="1"/>
</dbReference>
<keyword evidence="3 4" id="KW-0546">Nucleotide metabolism</keyword>
<evidence type="ECO:0000256" key="4">
    <source>
        <dbReference type="HAMAP-Rule" id="MF_00528"/>
    </source>
</evidence>
<comment type="similarity">
    <text evidence="4">Belongs to the Maf family. YhdE subfamily.</text>
</comment>
<comment type="catalytic activity">
    <reaction evidence="4">
        <text>UTP + H2O = UMP + diphosphate + H(+)</text>
        <dbReference type="Rhea" id="RHEA:29395"/>
        <dbReference type="ChEBI" id="CHEBI:15377"/>
        <dbReference type="ChEBI" id="CHEBI:15378"/>
        <dbReference type="ChEBI" id="CHEBI:33019"/>
        <dbReference type="ChEBI" id="CHEBI:46398"/>
        <dbReference type="ChEBI" id="CHEBI:57865"/>
        <dbReference type="EC" id="3.6.1.9"/>
    </reaction>
</comment>
<keyword evidence="2 4" id="KW-0378">Hydrolase</keyword>
<comment type="subcellular location">
    <subcellularLocation>
        <location evidence="4">Cytoplasm</location>
    </subcellularLocation>
</comment>
<dbReference type="EMBL" id="LGIA01000210">
    <property type="protein sequence ID" value="KOH42829.1"/>
    <property type="molecule type" value="Genomic_DNA"/>
</dbReference>
<gene>
    <name evidence="5" type="ORF">NC99_43860</name>
</gene>
<dbReference type="Proteomes" id="UP000036958">
    <property type="component" value="Unassembled WGS sequence"/>
</dbReference>
<feature type="site" description="Important for substrate specificity" evidence="4">
    <location>
        <position position="19"/>
    </location>
</feature>
<feature type="active site" description="Proton acceptor" evidence="4">
    <location>
        <position position="77"/>
    </location>
</feature>
<feature type="site" description="Important for substrate specificity" evidence="4">
    <location>
        <position position="78"/>
    </location>
</feature>
<comment type="caution">
    <text evidence="5">The sequence shown here is derived from an EMBL/GenBank/DDBJ whole genome shotgun (WGS) entry which is preliminary data.</text>
</comment>
<dbReference type="InterPro" id="IPR003697">
    <property type="entry name" value="Maf-like"/>
</dbReference>
<dbReference type="GO" id="GO:0009117">
    <property type="term" value="P:nucleotide metabolic process"/>
    <property type="evidence" value="ECO:0007669"/>
    <property type="project" value="UniProtKB-KW"/>
</dbReference>
<comment type="function">
    <text evidence="4">Nucleoside triphosphate pyrophosphatase that hydrolyzes dTTP and UTP. May have a dual role in cell division arrest and in preventing the incorporation of modified nucleotides into cellular nucleic acids.</text>
</comment>
<proteinExistence type="inferred from homology"/>
<sequence length="193" mass="22019">MVPQNLQKYQLILASKSPRRQHLLKELGLDFQVHVSDVEEYFPPELGMTAIPEYLAELKATAVRKNLPENSLVIAADTIVWKDEEVLGKPGNRDEAIQMLQHLSSSQHQVITGVNIQSATKKYSFHAVTAVWFDELTDAEIEYYVDRFKPYDKAGGYGIQEWIGFVGVKKIEGSFFNVMGLPVHKVYQFLKEF</sequence>
<dbReference type="GO" id="GO:0005737">
    <property type="term" value="C:cytoplasm"/>
    <property type="evidence" value="ECO:0007669"/>
    <property type="project" value="UniProtKB-SubCell"/>
</dbReference>
<dbReference type="Gene3D" id="3.90.950.10">
    <property type="match status" value="1"/>
</dbReference>
<evidence type="ECO:0000256" key="1">
    <source>
        <dbReference type="ARBA" id="ARBA00001968"/>
    </source>
</evidence>
<dbReference type="EC" id="3.6.1.9" evidence="4"/>
<dbReference type="PANTHER" id="PTHR43213">
    <property type="entry name" value="BIFUNCTIONAL DTTP/UTP PYROPHOSPHATASE/METHYLTRANSFERASE PROTEIN-RELATED"/>
    <property type="match status" value="1"/>
</dbReference>
<comment type="cofactor">
    <cofactor evidence="1 4">
        <name>a divalent metal cation</name>
        <dbReference type="ChEBI" id="CHEBI:60240"/>
    </cofactor>
</comment>
<dbReference type="CDD" id="cd00555">
    <property type="entry name" value="Maf"/>
    <property type="match status" value="1"/>
</dbReference>
<keyword evidence="6" id="KW-1185">Reference proteome</keyword>
<comment type="caution">
    <text evidence="4">Lacks conserved residue(s) required for the propagation of feature annotation.</text>
</comment>
<dbReference type="OrthoDB" id="9807767at2"/>
<dbReference type="GO" id="GO:0036218">
    <property type="term" value="F:dTTP diphosphatase activity"/>
    <property type="evidence" value="ECO:0007669"/>
    <property type="project" value="RHEA"/>
</dbReference>
<name>A0A0L8V345_9BACT</name>
<dbReference type="STRING" id="1409788.NC99_43860"/>
<reference evidence="6" key="1">
    <citation type="submission" date="2015-07" db="EMBL/GenBank/DDBJ databases">
        <title>Genome sequencing of Sunxiuqinia dokdonensis strain SK.</title>
        <authorList>
            <person name="Ahn S."/>
            <person name="Kim B.-C."/>
        </authorList>
    </citation>
    <scope>NUCLEOTIDE SEQUENCE [LARGE SCALE GENOMIC DNA]</scope>
    <source>
        <strain evidence="6">SK</strain>
    </source>
</reference>
<evidence type="ECO:0000256" key="2">
    <source>
        <dbReference type="ARBA" id="ARBA00022801"/>
    </source>
</evidence>
<dbReference type="PATRIC" id="fig|1409788.3.peg.4479"/>
<evidence type="ECO:0000313" key="6">
    <source>
        <dbReference type="Proteomes" id="UP000036958"/>
    </source>
</evidence>
<dbReference type="Pfam" id="PF02545">
    <property type="entry name" value="Maf"/>
    <property type="match status" value="1"/>
</dbReference>